<comment type="caution">
    <text evidence="2">The sequence shown here is derived from an EMBL/GenBank/DDBJ whole genome shotgun (WGS) entry which is preliminary data.</text>
</comment>
<feature type="region of interest" description="Disordered" evidence="1">
    <location>
        <begin position="237"/>
        <end position="327"/>
    </location>
</feature>
<dbReference type="EMBL" id="BJWK01000001">
    <property type="protein sequence ID" value="GEM06404.1"/>
    <property type="molecule type" value="Genomic_DNA"/>
</dbReference>
<organism evidence="2 3">
    <name type="scientific">Rhodotorula toruloides</name>
    <name type="common">Yeast</name>
    <name type="synonym">Rhodosporidium toruloides</name>
    <dbReference type="NCBI Taxonomy" id="5286"/>
    <lineage>
        <taxon>Eukaryota</taxon>
        <taxon>Fungi</taxon>
        <taxon>Dikarya</taxon>
        <taxon>Basidiomycota</taxon>
        <taxon>Pucciniomycotina</taxon>
        <taxon>Microbotryomycetes</taxon>
        <taxon>Sporidiobolales</taxon>
        <taxon>Sporidiobolaceae</taxon>
        <taxon>Rhodotorula</taxon>
    </lineage>
</organism>
<proteinExistence type="predicted"/>
<evidence type="ECO:0000256" key="1">
    <source>
        <dbReference type="SAM" id="MobiDB-lite"/>
    </source>
</evidence>
<feature type="compositionally biased region" description="Polar residues" evidence="1">
    <location>
        <begin position="237"/>
        <end position="262"/>
    </location>
</feature>
<feature type="compositionally biased region" description="Basic and acidic residues" evidence="1">
    <location>
        <begin position="291"/>
        <end position="300"/>
    </location>
</feature>
<evidence type="ECO:0000313" key="3">
    <source>
        <dbReference type="Proteomes" id="UP000321518"/>
    </source>
</evidence>
<name>A0A511KAB2_RHOTO</name>
<dbReference type="Proteomes" id="UP000321518">
    <property type="component" value="Unassembled WGS sequence"/>
</dbReference>
<protein>
    <submittedName>
        <fullName evidence="2">Uncharacterized protein</fullName>
    </submittedName>
</protein>
<accession>A0A511KAB2</accession>
<evidence type="ECO:0000313" key="2">
    <source>
        <dbReference type="EMBL" id="GEM06404.1"/>
    </source>
</evidence>
<feature type="compositionally biased region" description="Low complexity" evidence="1">
    <location>
        <begin position="301"/>
        <end position="312"/>
    </location>
</feature>
<sequence>MLLEVRDPPSGQSHTAAVAEYKAVATASNELSCWMEGIPGAACRVFFRRDSSLRPVTQLEAYVGFLFVDGRNPWCKVYACGEGVTDPEEQSGPIPWYLDAFLGDLPPSLETTDQRRVDLKIYRCWPKEGTVLGIGQLTVSDVELMDQERPVAVFSWQYASHSQLEALGAVDRPASIPDSLADAIAFLRGANRLLLSMMTQDQRLQFIDRLAATPEILSRLPYDMQNELRVLSLANHQQRLQQPDTPASTPGPASQPKTQQADEASGTRYPLRSRRRTSTVGYEEAEDSREGEDPSEKAESETGSTGTESGSSPCRIRIVGTFGPHSH</sequence>
<dbReference type="AlphaFoldDB" id="A0A511KAB2"/>
<dbReference type="OrthoDB" id="2522994at2759"/>
<reference evidence="2 3" key="1">
    <citation type="submission" date="2019-07" db="EMBL/GenBank/DDBJ databases">
        <title>Rhodotorula toruloides NBRC10032 genome sequencing.</title>
        <authorList>
            <person name="Shida Y."/>
            <person name="Takaku H."/>
            <person name="Ogasawara W."/>
            <person name="Mori K."/>
        </authorList>
    </citation>
    <scope>NUCLEOTIDE SEQUENCE [LARGE SCALE GENOMIC DNA]</scope>
    <source>
        <strain evidence="2 3">NBRC10032</strain>
    </source>
</reference>
<gene>
    <name evidence="2" type="ORF">Rt10032_c01g0421</name>
</gene>